<dbReference type="SMART" id="SM00665">
    <property type="entry name" value="B561"/>
    <property type="match status" value="1"/>
</dbReference>
<feature type="region of interest" description="Disordered" evidence="7">
    <location>
        <begin position="269"/>
        <end position="320"/>
    </location>
</feature>
<feature type="domain" description="Cytochrome b561" evidence="9">
    <location>
        <begin position="68"/>
        <end position="186"/>
    </location>
</feature>
<feature type="compositionally biased region" description="Low complexity" evidence="7">
    <location>
        <begin position="298"/>
        <end position="311"/>
    </location>
</feature>
<feature type="compositionally biased region" description="Polar residues" evidence="7">
    <location>
        <begin position="505"/>
        <end position="517"/>
    </location>
</feature>
<comment type="subcellular location">
    <subcellularLocation>
        <location evidence="1">Membrane</location>
    </subcellularLocation>
</comment>
<evidence type="ECO:0000256" key="6">
    <source>
        <dbReference type="ARBA" id="ARBA00023136"/>
    </source>
</evidence>
<feature type="compositionally biased region" description="Gly residues" evidence="7">
    <location>
        <begin position="458"/>
        <end position="470"/>
    </location>
</feature>
<feature type="transmembrane region" description="Helical" evidence="8">
    <location>
        <begin position="102"/>
        <end position="123"/>
    </location>
</feature>
<feature type="transmembrane region" description="Helical" evidence="8">
    <location>
        <begin position="329"/>
        <end position="350"/>
    </location>
</feature>
<keyword evidence="6 8" id="KW-0472">Membrane</keyword>
<dbReference type="AlphaFoldDB" id="A0AAD5RNQ9"/>
<feature type="compositionally biased region" description="Basic and acidic residues" evidence="7">
    <location>
        <begin position="754"/>
        <end position="768"/>
    </location>
</feature>
<feature type="compositionally biased region" description="Basic residues" evidence="7">
    <location>
        <begin position="646"/>
        <end position="656"/>
    </location>
</feature>
<dbReference type="InterPro" id="IPR006593">
    <property type="entry name" value="Cyt_b561/ferric_Rdtase_TM"/>
</dbReference>
<feature type="compositionally biased region" description="Polar residues" evidence="7">
    <location>
        <begin position="528"/>
        <end position="539"/>
    </location>
</feature>
<reference evidence="10" key="1">
    <citation type="submission" date="2022-07" db="EMBL/GenBank/DDBJ databases">
        <title>Draft genome sequence of Zalerion maritima ATCC 34329, a (micro)plastics degrading marine fungus.</title>
        <authorList>
            <person name="Paco A."/>
            <person name="Goncalves M.F.M."/>
            <person name="Rocha-Santos T.A.P."/>
            <person name="Alves A."/>
        </authorList>
    </citation>
    <scope>NUCLEOTIDE SEQUENCE</scope>
    <source>
        <strain evidence="10">ATCC 34329</strain>
    </source>
</reference>
<feature type="transmembrane region" description="Helical" evidence="8">
    <location>
        <begin position="249"/>
        <end position="266"/>
    </location>
</feature>
<feature type="transmembrane region" description="Helical" evidence="8">
    <location>
        <begin position="169"/>
        <end position="189"/>
    </location>
</feature>
<organism evidence="10 11">
    <name type="scientific">Zalerion maritima</name>
    <dbReference type="NCBI Taxonomy" id="339359"/>
    <lineage>
        <taxon>Eukaryota</taxon>
        <taxon>Fungi</taxon>
        <taxon>Dikarya</taxon>
        <taxon>Ascomycota</taxon>
        <taxon>Pezizomycotina</taxon>
        <taxon>Sordariomycetes</taxon>
        <taxon>Lulworthiomycetidae</taxon>
        <taxon>Lulworthiales</taxon>
        <taxon>Lulworthiaceae</taxon>
        <taxon>Zalerion</taxon>
    </lineage>
</organism>
<evidence type="ECO:0000256" key="5">
    <source>
        <dbReference type="ARBA" id="ARBA00022989"/>
    </source>
</evidence>
<feature type="compositionally biased region" description="Low complexity" evidence="7">
    <location>
        <begin position="274"/>
        <end position="285"/>
    </location>
</feature>
<keyword evidence="2" id="KW-0813">Transport</keyword>
<comment type="caution">
    <text evidence="10">The sequence shown here is derived from an EMBL/GenBank/DDBJ whole genome shotgun (WGS) entry which is preliminary data.</text>
</comment>
<feature type="compositionally biased region" description="Low complexity" evidence="7">
    <location>
        <begin position="804"/>
        <end position="822"/>
    </location>
</feature>
<evidence type="ECO:0000256" key="4">
    <source>
        <dbReference type="ARBA" id="ARBA00022982"/>
    </source>
</evidence>
<dbReference type="PANTHER" id="PTHR47797:SF3">
    <property type="entry name" value="CYTOCHROME B561 DOMAIN-CONTAINING PROTEIN"/>
    <property type="match status" value="1"/>
</dbReference>
<feature type="transmembrane region" description="Helical" evidence="8">
    <location>
        <begin position="135"/>
        <end position="154"/>
    </location>
</feature>
<dbReference type="CDD" id="cd08760">
    <property type="entry name" value="Cyt_b561_FRRS1_like"/>
    <property type="match status" value="1"/>
</dbReference>
<evidence type="ECO:0000259" key="9">
    <source>
        <dbReference type="SMART" id="SM00665"/>
    </source>
</evidence>
<feature type="compositionally biased region" description="Basic and acidic residues" evidence="7">
    <location>
        <begin position="479"/>
        <end position="494"/>
    </location>
</feature>
<evidence type="ECO:0000256" key="2">
    <source>
        <dbReference type="ARBA" id="ARBA00022448"/>
    </source>
</evidence>
<feature type="region of interest" description="Disordered" evidence="7">
    <location>
        <begin position="226"/>
        <end position="246"/>
    </location>
</feature>
<keyword evidence="11" id="KW-1185">Reference proteome</keyword>
<name>A0AAD5RNQ9_9PEZI</name>
<sequence length="854" mass="92404">MAPADTLSPAGSSTYNSDTISVGDGTWDFTKNTFLLPPLTGVNFETMRANGMAQRFSTILQYHKIVKAHGVLAAITFLFIVPIAVMIARFHRGPPKSYRYHAYMQIIAIGLSTAIFVLGYFAVGPHRSLTNPHHGIGVALYTLIIIQGIGGRIIKNVRGRSIRVMLHRWFGRIIALLGIIQVPLGLTLYGSPKYLFILFTLWMSFLLLVYFILSYKRDGHTDHYAHGGRSYKSEVTGTSSSSSSSGGGLMKWLGPLAAVAAITALFKRRRRNRSPSPSRSSGYTRSRSRSRGPEVLSSRRSSYRGPGSESYYTEDKYSGRTEKEKKGGFFSKLLGVGAAVGGAAVIGKMLGRKKGGSADSYSDDYSTVESDTPTKKHHHKPSVVSDYTDETEEDYRGGRRTPLLPPPVQSGMTPDRPTTPRPSHRPRPGQSAISGVDESDYSSYISASPSKHRRQSGGSVGKGLLAGLGLGWFAKRMKDRKDRQDMRYEDERRQGAYGSRFTGDGHSSPTRRPSRQYTGRPAHIPSGGASSLTYDSEFSSALEPRQPGSSHAGPPMPPYTASSGAPDESHVASPIPPPTITHVPATGAPVPPPPGSSRHSHSRSRSRHDIPPATMPPIPDDPQGILAGLYDDRESGSEDYQSPGGHPHRRGSRRHRAAAEALASASRLAQEQEDDRRRHVAPPSTAGAPSAPVSVSVKMHQDRGRSVTLRQLTEDERERKSAREARRKVRADSVSSLSGATDSAVGSNRRYRRESRDRRGSVSEDSELHPPAPPFAGRRTKDSAYYSAGGAAAGPSSAPPPSSQAPAPGAAVSSVGSPGTGSYWSPAQSNAIEKRKRRRADRRKQSGGHTVDFS</sequence>
<feature type="region of interest" description="Disordered" evidence="7">
    <location>
        <begin position="352"/>
        <end position="854"/>
    </location>
</feature>
<evidence type="ECO:0000313" key="11">
    <source>
        <dbReference type="Proteomes" id="UP001201980"/>
    </source>
</evidence>
<feature type="compositionally biased region" description="Basic and acidic residues" evidence="7">
    <location>
        <begin position="712"/>
        <end position="724"/>
    </location>
</feature>
<accession>A0AAD5RNQ9</accession>
<dbReference type="GO" id="GO:0016020">
    <property type="term" value="C:membrane"/>
    <property type="evidence" value="ECO:0007669"/>
    <property type="project" value="UniProtKB-SubCell"/>
</dbReference>
<evidence type="ECO:0000256" key="1">
    <source>
        <dbReference type="ARBA" id="ARBA00004370"/>
    </source>
</evidence>
<feature type="compositionally biased region" description="Basic residues" evidence="7">
    <location>
        <begin position="834"/>
        <end position="846"/>
    </location>
</feature>
<keyword evidence="3 8" id="KW-0812">Transmembrane</keyword>
<dbReference type="Proteomes" id="UP001201980">
    <property type="component" value="Unassembled WGS sequence"/>
</dbReference>
<evidence type="ECO:0000256" key="8">
    <source>
        <dbReference type="SAM" id="Phobius"/>
    </source>
</evidence>
<keyword evidence="4" id="KW-0249">Electron transport</keyword>
<evidence type="ECO:0000256" key="7">
    <source>
        <dbReference type="SAM" id="MobiDB-lite"/>
    </source>
</evidence>
<dbReference type="Gene3D" id="1.20.120.1770">
    <property type="match status" value="1"/>
</dbReference>
<dbReference type="PANTHER" id="PTHR47797">
    <property type="entry name" value="DEHYDROGENASE, PUTATIVE (AFU_ORTHOLOGUE AFUA_8G05805)-RELATED"/>
    <property type="match status" value="1"/>
</dbReference>
<feature type="compositionally biased region" description="Low complexity" evidence="7">
    <location>
        <begin position="783"/>
        <end position="796"/>
    </location>
</feature>
<feature type="compositionally biased region" description="Low complexity" evidence="7">
    <location>
        <begin position="659"/>
        <end position="669"/>
    </location>
</feature>
<proteinExistence type="predicted"/>
<gene>
    <name evidence="10" type="ORF">MKZ38_003748</name>
</gene>
<feature type="transmembrane region" description="Helical" evidence="8">
    <location>
        <begin position="194"/>
        <end position="213"/>
    </location>
</feature>
<protein>
    <submittedName>
        <fullName evidence="10">Cytochrome b561 ferric reductase transmembrane protein</fullName>
    </submittedName>
</protein>
<evidence type="ECO:0000313" key="10">
    <source>
        <dbReference type="EMBL" id="KAJ2898697.1"/>
    </source>
</evidence>
<dbReference type="EMBL" id="JAKWBI020000220">
    <property type="protein sequence ID" value="KAJ2898697.1"/>
    <property type="molecule type" value="Genomic_DNA"/>
</dbReference>
<keyword evidence="5 8" id="KW-1133">Transmembrane helix</keyword>
<feature type="compositionally biased region" description="Low complexity" evidence="7">
    <location>
        <begin position="681"/>
        <end position="697"/>
    </location>
</feature>
<evidence type="ECO:0000256" key="3">
    <source>
        <dbReference type="ARBA" id="ARBA00022692"/>
    </source>
</evidence>
<feature type="transmembrane region" description="Helical" evidence="8">
    <location>
        <begin position="70"/>
        <end position="90"/>
    </location>
</feature>